<dbReference type="Proteomes" id="UP000220527">
    <property type="component" value="Unassembled WGS sequence"/>
</dbReference>
<feature type="transmembrane region" description="Helical" evidence="16">
    <location>
        <begin position="53"/>
        <end position="73"/>
    </location>
</feature>
<dbReference type="InterPro" id="IPR004358">
    <property type="entry name" value="Sig_transdc_His_kin-like_C"/>
</dbReference>
<keyword evidence="13 16" id="KW-0472">Membrane</keyword>
<feature type="transmembrane region" description="Helical" evidence="16">
    <location>
        <begin position="108"/>
        <end position="132"/>
    </location>
</feature>
<dbReference type="InterPro" id="IPR003661">
    <property type="entry name" value="HisK_dim/P_dom"/>
</dbReference>
<keyword evidence="9" id="KW-0418">Kinase</keyword>
<dbReference type="Pfam" id="PF00072">
    <property type="entry name" value="Response_reg"/>
    <property type="match status" value="1"/>
</dbReference>
<evidence type="ECO:0000256" key="5">
    <source>
        <dbReference type="ARBA" id="ARBA00022553"/>
    </source>
</evidence>
<dbReference type="GO" id="GO:0005886">
    <property type="term" value="C:plasma membrane"/>
    <property type="evidence" value="ECO:0007669"/>
    <property type="project" value="UniProtKB-SubCell"/>
</dbReference>
<evidence type="ECO:0000259" key="17">
    <source>
        <dbReference type="PROSITE" id="PS50109"/>
    </source>
</evidence>
<evidence type="ECO:0000256" key="11">
    <source>
        <dbReference type="ARBA" id="ARBA00022989"/>
    </source>
</evidence>
<evidence type="ECO:0000256" key="7">
    <source>
        <dbReference type="ARBA" id="ARBA00022692"/>
    </source>
</evidence>
<organism evidence="20 21">
    <name type="scientific">Candidatus Viridilinea mediisalina</name>
    <dbReference type="NCBI Taxonomy" id="2024553"/>
    <lineage>
        <taxon>Bacteria</taxon>
        <taxon>Bacillati</taxon>
        <taxon>Chloroflexota</taxon>
        <taxon>Chloroflexia</taxon>
        <taxon>Chloroflexales</taxon>
        <taxon>Chloroflexineae</taxon>
        <taxon>Oscillochloridaceae</taxon>
        <taxon>Candidatus Viridilinea</taxon>
    </lineage>
</organism>
<keyword evidence="21" id="KW-1185">Reference proteome</keyword>
<dbReference type="FunFam" id="3.30.565.10:FF:000078">
    <property type="entry name" value="Two-component sensor histidine kinase"/>
    <property type="match status" value="1"/>
</dbReference>
<evidence type="ECO:0000256" key="2">
    <source>
        <dbReference type="ARBA" id="ARBA00004651"/>
    </source>
</evidence>
<feature type="domain" description="Response regulatory" evidence="18">
    <location>
        <begin position="605"/>
        <end position="722"/>
    </location>
</feature>
<dbReference type="InterPro" id="IPR001789">
    <property type="entry name" value="Sig_transdc_resp-reg_receiver"/>
</dbReference>
<comment type="caution">
    <text evidence="20">The sequence shown here is derived from an EMBL/GenBank/DDBJ whole genome shotgun (WGS) entry which is preliminary data.</text>
</comment>
<dbReference type="Gene3D" id="3.40.50.2300">
    <property type="match status" value="1"/>
</dbReference>
<dbReference type="Gene3D" id="3.30.565.10">
    <property type="entry name" value="Histidine kinase-like ATPase, C-terminal domain"/>
    <property type="match status" value="1"/>
</dbReference>
<evidence type="ECO:0000256" key="6">
    <source>
        <dbReference type="ARBA" id="ARBA00022679"/>
    </source>
</evidence>
<evidence type="ECO:0000256" key="12">
    <source>
        <dbReference type="ARBA" id="ARBA00023012"/>
    </source>
</evidence>
<dbReference type="CDD" id="cd00082">
    <property type="entry name" value="HisKA"/>
    <property type="match status" value="1"/>
</dbReference>
<dbReference type="Gene3D" id="1.10.287.130">
    <property type="match status" value="1"/>
</dbReference>
<dbReference type="InterPro" id="IPR005467">
    <property type="entry name" value="His_kinase_dom"/>
</dbReference>
<dbReference type="SUPFAM" id="SSF52172">
    <property type="entry name" value="CheY-like"/>
    <property type="match status" value="1"/>
</dbReference>
<accession>A0A2A6RL52</accession>
<keyword evidence="12" id="KW-0902">Two-component regulatory system</keyword>
<dbReference type="InterPro" id="IPR035965">
    <property type="entry name" value="PAS-like_dom_sf"/>
</dbReference>
<dbReference type="GO" id="GO:0000155">
    <property type="term" value="F:phosphorelay sensor kinase activity"/>
    <property type="evidence" value="ECO:0007669"/>
    <property type="project" value="InterPro"/>
</dbReference>
<dbReference type="SMART" id="SM00388">
    <property type="entry name" value="HisKA"/>
    <property type="match status" value="1"/>
</dbReference>
<keyword evidence="7 16" id="KW-0812">Transmembrane</keyword>
<dbReference type="GO" id="GO:0005524">
    <property type="term" value="F:ATP binding"/>
    <property type="evidence" value="ECO:0007669"/>
    <property type="project" value="UniProtKB-KW"/>
</dbReference>
<dbReference type="SMART" id="SM00448">
    <property type="entry name" value="REC"/>
    <property type="match status" value="1"/>
</dbReference>
<feature type="domain" description="Histidine kinase" evidence="17">
    <location>
        <begin position="366"/>
        <end position="584"/>
    </location>
</feature>
<dbReference type="OrthoDB" id="9811889at2"/>
<evidence type="ECO:0000256" key="1">
    <source>
        <dbReference type="ARBA" id="ARBA00000085"/>
    </source>
</evidence>
<evidence type="ECO:0000256" key="14">
    <source>
        <dbReference type="PROSITE-ProRule" id="PRU00110"/>
    </source>
</evidence>
<dbReference type="Pfam" id="PF00512">
    <property type="entry name" value="HisKA"/>
    <property type="match status" value="1"/>
</dbReference>
<feature type="modified residue" description="Phosphohistidine" evidence="14">
    <location>
        <position position="792"/>
    </location>
</feature>
<gene>
    <name evidence="20" type="ORF">CJ255_06865</name>
</gene>
<dbReference type="InterPro" id="IPR003594">
    <property type="entry name" value="HATPase_dom"/>
</dbReference>
<keyword evidence="6" id="KW-0808">Transferase</keyword>
<comment type="catalytic activity">
    <reaction evidence="1">
        <text>ATP + protein L-histidine = ADP + protein N-phospho-L-histidine.</text>
        <dbReference type="EC" id="2.7.13.3"/>
    </reaction>
</comment>
<dbReference type="Gene3D" id="3.30.450.20">
    <property type="entry name" value="PAS domain"/>
    <property type="match status" value="1"/>
</dbReference>
<dbReference type="RefSeq" id="WP_097643347.1">
    <property type="nucleotide sequence ID" value="NZ_NQWI01000021.1"/>
</dbReference>
<dbReference type="InterPro" id="IPR036890">
    <property type="entry name" value="HATPase_C_sf"/>
</dbReference>
<dbReference type="PANTHER" id="PTHR45339">
    <property type="entry name" value="HYBRID SIGNAL TRANSDUCTION HISTIDINE KINASE J"/>
    <property type="match status" value="1"/>
</dbReference>
<proteinExistence type="predicted"/>
<dbReference type="PROSITE" id="PS50894">
    <property type="entry name" value="HPT"/>
    <property type="match status" value="1"/>
</dbReference>
<feature type="domain" description="HPt" evidence="19">
    <location>
        <begin position="753"/>
        <end position="843"/>
    </location>
</feature>
<dbReference type="SUPFAM" id="SSF47226">
    <property type="entry name" value="Histidine-containing phosphotransfer domain, HPT domain"/>
    <property type="match status" value="1"/>
</dbReference>
<dbReference type="InterPro" id="IPR011006">
    <property type="entry name" value="CheY-like_superfamily"/>
</dbReference>
<dbReference type="InterPro" id="IPR008207">
    <property type="entry name" value="Sig_transdc_His_kin_Hpt_dom"/>
</dbReference>
<dbReference type="FunFam" id="1.10.287.130:FF:000002">
    <property type="entry name" value="Two-component osmosensing histidine kinase"/>
    <property type="match status" value="1"/>
</dbReference>
<feature type="transmembrane region" description="Helical" evidence="16">
    <location>
        <begin position="28"/>
        <end position="46"/>
    </location>
</feature>
<dbReference type="AlphaFoldDB" id="A0A2A6RL52"/>
<dbReference type="SUPFAM" id="SSF47384">
    <property type="entry name" value="Homodimeric domain of signal transducing histidine kinase"/>
    <property type="match status" value="1"/>
</dbReference>
<name>A0A2A6RL52_9CHLR</name>
<dbReference type="PRINTS" id="PR00344">
    <property type="entry name" value="BCTRLSENSOR"/>
</dbReference>
<evidence type="ECO:0000256" key="8">
    <source>
        <dbReference type="ARBA" id="ARBA00022741"/>
    </source>
</evidence>
<dbReference type="Gene3D" id="1.20.120.160">
    <property type="entry name" value="HPT domain"/>
    <property type="match status" value="1"/>
</dbReference>
<evidence type="ECO:0000256" key="13">
    <source>
        <dbReference type="ARBA" id="ARBA00023136"/>
    </source>
</evidence>
<dbReference type="Pfam" id="PF02518">
    <property type="entry name" value="HATPase_c"/>
    <property type="match status" value="1"/>
</dbReference>
<feature type="transmembrane region" description="Helical" evidence="16">
    <location>
        <begin position="79"/>
        <end position="101"/>
    </location>
</feature>
<evidence type="ECO:0000256" key="9">
    <source>
        <dbReference type="ARBA" id="ARBA00022777"/>
    </source>
</evidence>
<dbReference type="Pfam" id="PF01627">
    <property type="entry name" value="Hpt"/>
    <property type="match status" value="1"/>
</dbReference>
<keyword evidence="11 16" id="KW-1133">Transmembrane helix</keyword>
<evidence type="ECO:0000259" key="18">
    <source>
        <dbReference type="PROSITE" id="PS50110"/>
    </source>
</evidence>
<evidence type="ECO:0000313" key="20">
    <source>
        <dbReference type="EMBL" id="PDW03772.1"/>
    </source>
</evidence>
<dbReference type="CDD" id="cd00088">
    <property type="entry name" value="HPT"/>
    <property type="match status" value="1"/>
</dbReference>
<dbReference type="InterPro" id="IPR036097">
    <property type="entry name" value="HisK_dim/P_sf"/>
</dbReference>
<keyword evidence="8" id="KW-0547">Nucleotide-binding</keyword>
<dbReference type="CDD" id="cd17546">
    <property type="entry name" value="REC_hyHK_CKI1_RcsC-like"/>
    <property type="match status" value="1"/>
</dbReference>
<dbReference type="PROSITE" id="PS50109">
    <property type="entry name" value="HIS_KIN"/>
    <property type="match status" value="1"/>
</dbReference>
<feature type="modified residue" description="4-aspartylphosphate" evidence="15">
    <location>
        <position position="654"/>
    </location>
</feature>
<dbReference type="EC" id="2.7.13.3" evidence="3"/>
<sequence length="847" mass="93058">MQRLFPQAFVPAEADDPLVAWRQRTTQWLVRFMLLLLPFFGLDLLHNLALERWVIVINRVVSIAIILGLAFTPKLDYRFQSWVIVLLMLTSGIVGVINFGLFGATTLITVVSMILALLLLGARAALLVGLLFALSQAIIFASFALGLMAYPYGSILRATEGMRLLNNWFIHISISATLALLVASMVKSFQASLAANRKAYLELQQVNANLDATVDQRTAELREAVALLKATQCVAQVGGFTYVSSQQQIVCTEELYRIHEVPIGTVVDVALIEQLYPGQAWTDLRVSFEALETQGTAFELELPARTLTGRSIWVRMSGAALKIGEHVRCIGTVQDITPHKHAAEELAHARDAAEAGARAKAEFLATMSHELRTPLNAIIGMTELLQDTQLDEEQQLYANTISSGGKALLALINDILDLSRIDAGRLELEEVHFELPSFLASLIHLVAHQAHQKHLALHWSYDPDLPQWVTGDEHRLRQILLNLLTNALKFTNQGEVLLHASAGVEAGTIQFHVRDTGIGISPEQQQRIFAPFEQADSSTARRYGGSGLGLAISHKLATLMGGQLTLQSEVNLGSSFTLTLPLPHTIAHELEAPQPAELLPQAPLRILVAEDNPVNQILILRILEHLDHQVTIVENGSAALKAVQAQPYDLVLMDIQMPEMDGLTATRQIRALGNQIQQPRIIALTANAFAHDRQQALAAGMDDFLSKPLQPQTLWQALQRQNFKPTEPASNPTPDVINWAMFEATITTMSQQGSKLIATMLQIFEHELPERITLIETLLATNDRAQLQREAHRLHGAALQLGAQALAVLCAQIEHAAPDLDLAPLVGQLRPCLEASQAALRERGVGD</sequence>
<dbReference type="SUPFAM" id="SSF55785">
    <property type="entry name" value="PYP-like sensor domain (PAS domain)"/>
    <property type="match status" value="1"/>
</dbReference>
<feature type="transmembrane region" description="Helical" evidence="16">
    <location>
        <begin position="168"/>
        <end position="186"/>
    </location>
</feature>
<dbReference type="InterPro" id="IPR036641">
    <property type="entry name" value="HPT_dom_sf"/>
</dbReference>
<keyword evidence="10" id="KW-0067">ATP-binding</keyword>
<evidence type="ECO:0000256" key="3">
    <source>
        <dbReference type="ARBA" id="ARBA00012438"/>
    </source>
</evidence>
<keyword evidence="4" id="KW-1003">Cell membrane</keyword>
<evidence type="ECO:0000313" key="21">
    <source>
        <dbReference type="Proteomes" id="UP000220527"/>
    </source>
</evidence>
<evidence type="ECO:0000256" key="4">
    <source>
        <dbReference type="ARBA" id="ARBA00022475"/>
    </source>
</evidence>
<reference evidence="21" key="1">
    <citation type="submission" date="2017-08" db="EMBL/GenBank/DDBJ databases">
        <authorList>
            <person name="Grouzdev D.S."/>
            <person name="Gaisin V.A."/>
            <person name="Rysina M.S."/>
            <person name="Gorlenko V.M."/>
        </authorList>
    </citation>
    <scope>NUCLEOTIDE SEQUENCE [LARGE SCALE GENOMIC DNA]</scope>
    <source>
        <strain evidence="21">Kir15-3F</strain>
    </source>
</reference>
<keyword evidence="5 15" id="KW-0597">Phosphoprotein</keyword>
<dbReference type="PROSITE" id="PS50110">
    <property type="entry name" value="RESPONSE_REGULATORY"/>
    <property type="match status" value="1"/>
</dbReference>
<evidence type="ECO:0000256" key="10">
    <source>
        <dbReference type="ARBA" id="ARBA00022840"/>
    </source>
</evidence>
<dbReference type="SMART" id="SM00387">
    <property type="entry name" value="HATPase_c"/>
    <property type="match status" value="1"/>
</dbReference>
<dbReference type="PANTHER" id="PTHR45339:SF1">
    <property type="entry name" value="HYBRID SIGNAL TRANSDUCTION HISTIDINE KINASE J"/>
    <property type="match status" value="1"/>
</dbReference>
<evidence type="ECO:0000256" key="15">
    <source>
        <dbReference type="PROSITE-ProRule" id="PRU00169"/>
    </source>
</evidence>
<feature type="transmembrane region" description="Helical" evidence="16">
    <location>
        <begin position="138"/>
        <end position="156"/>
    </location>
</feature>
<evidence type="ECO:0000259" key="19">
    <source>
        <dbReference type="PROSITE" id="PS50894"/>
    </source>
</evidence>
<dbReference type="CDD" id="cd16922">
    <property type="entry name" value="HATPase_EvgS-ArcB-TorS-like"/>
    <property type="match status" value="1"/>
</dbReference>
<dbReference type="SUPFAM" id="SSF55874">
    <property type="entry name" value="ATPase domain of HSP90 chaperone/DNA topoisomerase II/histidine kinase"/>
    <property type="match status" value="1"/>
</dbReference>
<protein>
    <recommendedName>
        <fullName evidence="3">histidine kinase</fullName>
        <ecNumber evidence="3">2.7.13.3</ecNumber>
    </recommendedName>
</protein>
<comment type="subcellular location">
    <subcellularLocation>
        <location evidence="2">Cell membrane</location>
        <topology evidence="2">Multi-pass membrane protein</topology>
    </subcellularLocation>
</comment>
<evidence type="ECO:0000256" key="16">
    <source>
        <dbReference type="SAM" id="Phobius"/>
    </source>
</evidence>
<dbReference type="EMBL" id="NQWI01000021">
    <property type="protein sequence ID" value="PDW03772.1"/>
    <property type="molecule type" value="Genomic_DNA"/>
</dbReference>